<dbReference type="EMBL" id="JBANRG010000107">
    <property type="protein sequence ID" value="KAK7435427.1"/>
    <property type="molecule type" value="Genomic_DNA"/>
</dbReference>
<name>A0ABR1IPZ5_9AGAR</name>
<gene>
    <name evidence="2" type="ORF">VKT23_019688</name>
</gene>
<comment type="caution">
    <text evidence="2">The sequence shown here is derived from an EMBL/GenBank/DDBJ whole genome shotgun (WGS) entry which is preliminary data.</text>
</comment>
<proteinExistence type="predicted"/>
<evidence type="ECO:0000313" key="2">
    <source>
        <dbReference type="EMBL" id="KAK7435427.1"/>
    </source>
</evidence>
<sequence>MLDMDPSYRMRHPYSGTASYIYVNEYETESDYSGPYSNMKSFMHIISDDTIQQRWPPGPQAVRFPRHQLSHADLPHTTTAMQNSSFVDLNGNRGGKTRSWKRSLEERIRRALQRWRGLL</sequence>
<reference evidence="2 3" key="1">
    <citation type="submission" date="2024-01" db="EMBL/GenBank/DDBJ databases">
        <title>A draft genome for the cacao thread blight pathogen Marasmiellus scandens.</title>
        <authorList>
            <person name="Baruah I.K."/>
            <person name="Leung J."/>
            <person name="Bukari Y."/>
            <person name="Amoako-Attah I."/>
            <person name="Meinhardt L.W."/>
            <person name="Bailey B.A."/>
            <person name="Cohen S.P."/>
        </authorList>
    </citation>
    <scope>NUCLEOTIDE SEQUENCE [LARGE SCALE GENOMIC DNA]</scope>
    <source>
        <strain evidence="2 3">GH-19</strain>
    </source>
</reference>
<keyword evidence="3" id="KW-1185">Reference proteome</keyword>
<accession>A0ABR1IPZ5</accession>
<protein>
    <submittedName>
        <fullName evidence="2">Uncharacterized protein</fullName>
    </submittedName>
</protein>
<organism evidence="2 3">
    <name type="scientific">Marasmiellus scandens</name>
    <dbReference type="NCBI Taxonomy" id="2682957"/>
    <lineage>
        <taxon>Eukaryota</taxon>
        <taxon>Fungi</taxon>
        <taxon>Dikarya</taxon>
        <taxon>Basidiomycota</taxon>
        <taxon>Agaricomycotina</taxon>
        <taxon>Agaricomycetes</taxon>
        <taxon>Agaricomycetidae</taxon>
        <taxon>Agaricales</taxon>
        <taxon>Marasmiineae</taxon>
        <taxon>Omphalotaceae</taxon>
        <taxon>Marasmiellus</taxon>
    </lineage>
</organism>
<dbReference type="Proteomes" id="UP001498398">
    <property type="component" value="Unassembled WGS sequence"/>
</dbReference>
<evidence type="ECO:0000256" key="1">
    <source>
        <dbReference type="SAM" id="MobiDB-lite"/>
    </source>
</evidence>
<feature type="region of interest" description="Disordered" evidence="1">
    <location>
        <begin position="80"/>
        <end position="100"/>
    </location>
</feature>
<evidence type="ECO:0000313" key="3">
    <source>
        <dbReference type="Proteomes" id="UP001498398"/>
    </source>
</evidence>